<dbReference type="CDD" id="cd13399">
    <property type="entry name" value="Slt35-like"/>
    <property type="match status" value="1"/>
</dbReference>
<dbReference type="Pfam" id="PF01464">
    <property type="entry name" value="SLT"/>
    <property type="match status" value="1"/>
</dbReference>
<dbReference type="SUPFAM" id="SSF53955">
    <property type="entry name" value="Lysozyme-like"/>
    <property type="match status" value="1"/>
</dbReference>
<evidence type="ECO:0000313" key="3">
    <source>
        <dbReference type="Proteomes" id="UP000325690"/>
    </source>
</evidence>
<dbReference type="PANTHER" id="PTHR30163">
    <property type="entry name" value="MEMBRANE-BOUND LYTIC MUREIN TRANSGLYCOSYLASE B"/>
    <property type="match status" value="1"/>
</dbReference>
<keyword evidence="3" id="KW-1185">Reference proteome</keyword>
<name>A0A5N5V439_MYCPH</name>
<dbReference type="InterPro" id="IPR023346">
    <property type="entry name" value="Lysozyme-like_dom_sf"/>
</dbReference>
<evidence type="ECO:0000313" key="2">
    <source>
        <dbReference type="EMBL" id="KAB7755290.1"/>
    </source>
</evidence>
<accession>A0A5N5V439</accession>
<gene>
    <name evidence="2" type="ORF">MPHL21000_13140</name>
</gene>
<dbReference type="InterPro" id="IPR008258">
    <property type="entry name" value="Transglycosylase_SLT_dom_1"/>
</dbReference>
<dbReference type="InterPro" id="IPR043426">
    <property type="entry name" value="MltB-like"/>
</dbReference>
<dbReference type="PANTHER" id="PTHR30163:SF8">
    <property type="entry name" value="LYTIC MUREIN TRANSGLYCOSYLASE"/>
    <property type="match status" value="1"/>
</dbReference>
<dbReference type="AlphaFoldDB" id="A0A5N5V439"/>
<dbReference type="Proteomes" id="UP000325690">
    <property type="component" value="Unassembled WGS sequence"/>
</dbReference>
<protein>
    <submittedName>
        <fullName evidence="2">Lytic transglycosylase</fullName>
    </submittedName>
</protein>
<proteinExistence type="predicted"/>
<evidence type="ECO:0000259" key="1">
    <source>
        <dbReference type="Pfam" id="PF01464"/>
    </source>
</evidence>
<reference evidence="2 3" key="1">
    <citation type="submission" date="2012-10" db="EMBL/GenBank/DDBJ databases">
        <title>The draft sequence of the Mycobacterium pheli genome.</title>
        <authorList>
            <person name="Pettersson B.M.F."/>
            <person name="Das S."/>
            <person name="Dasgupta S."/>
            <person name="Bhattacharya A."/>
            <person name="Kirsebom L.A."/>
        </authorList>
    </citation>
    <scope>NUCLEOTIDE SEQUENCE [LARGE SCALE GENOMIC DNA]</scope>
    <source>
        <strain evidence="2 3">CCUG 21000</strain>
    </source>
</reference>
<dbReference type="EMBL" id="ANBP01000016">
    <property type="protein sequence ID" value="KAB7755290.1"/>
    <property type="molecule type" value="Genomic_DNA"/>
</dbReference>
<feature type="domain" description="Transglycosylase SLT" evidence="1">
    <location>
        <begin position="99"/>
        <end position="195"/>
    </location>
</feature>
<dbReference type="Gene3D" id="1.10.530.10">
    <property type="match status" value="1"/>
</dbReference>
<organism evidence="2 3">
    <name type="scientific">Mycolicibacterium phlei DSM 43239 = CCUG 21000</name>
    <dbReference type="NCBI Taxonomy" id="1226750"/>
    <lineage>
        <taxon>Bacteria</taxon>
        <taxon>Bacillati</taxon>
        <taxon>Actinomycetota</taxon>
        <taxon>Actinomycetes</taxon>
        <taxon>Mycobacteriales</taxon>
        <taxon>Mycobacteriaceae</taxon>
        <taxon>Mycolicibacterium</taxon>
    </lineage>
</organism>
<sequence>MRIADDLVADERALRDPASSPELLTAAAHRQQAAYRTIGRHPEWDAIVRPRIPAELLGFYDGNISARRHLTALSEGTEKDTVPAWRIVEPTPAEELLGYYREAEAASGVPWNVLAAVNFIETAFGRINGVSTAGAQGPMQFLPSTFAAYGDGGDINAPRDAILAAGRYLAANNFAGDPHHALWRYNNSDHYVRAVLDYADLMAADPAAFPAYHRWQVYYKTTMGDVLLPVGYFSPTRIPVAEYLATQPPR</sequence>
<comment type="caution">
    <text evidence="2">The sequence shown here is derived from an EMBL/GenBank/DDBJ whole genome shotgun (WGS) entry which is preliminary data.</text>
</comment>
<dbReference type="GO" id="GO:0008933">
    <property type="term" value="F:peptidoglycan lytic transglycosylase activity"/>
    <property type="evidence" value="ECO:0007669"/>
    <property type="project" value="TreeGrafter"/>
</dbReference>
<dbReference type="GO" id="GO:0009253">
    <property type="term" value="P:peptidoglycan catabolic process"/>
    <property type="evidence" value="ECO:0007669"/>
    <property type="project" value="TreeGrafter"/>
</dbReference>